<dbReference type="GO" id="GO:0046872">
    <property type="term" value="F:metal ion binding"/>
    <property type="evidence" value="ECO:0007669"/>
    <property type="project" value="UniProtKB-KW"/>
</dbReference>
<dbReference type="GO" id="GO:0009055">
    <property type="term" value="F:electron transfer activity"/>
    <property type="evidence" value="ECO:0007669"/>
    <property type="project" value="InterPro"/>
</dbReference>
<comment type="subcellular location">
    <subcellularLocation>
        <location evidence="2">Cell membrane</location>
        <topology evidence="2">Multi-pass membrane protein</topology>
    </subcellularLocation>
</comment>
<dbReference type="OrthoDB" id="1247465at2"/>
<evidence type="ECO:0000256" key="11">
    <source>
        <dbReference type="ARBA" id="ARBA00023136"/>
    </source>
</evidence>
<keyword evidence="11 13" id="KW-0472">Membrane</keyword>
<evidence type="ECO:0000256" key="5">
    <source>
        <dbReference type="ARBA" id="ARBA00022617"/>
    </source>
</evidence>
<name>A0A521EJL6_9RHOB</name>
<keyword evidence="6 13" id="KW-0812">Transmembrane</keyword>
<feature type="transmembrane region" description="Helical" evidence="13">
    <location>
        <begin position="12"/>
        <end position="33"/>
    </location>
</feature>
<feature type="transmembrane region" description="Helical" evidence="13">
    <location>
        <begin position="53"/>
        <end position="84"/>
    </location>
</feature>
<dbReference type="InterPro" id="IPR007372">
    <property type="entry name" value="Lipid/polyisoprenoid-bd_YceI"/>
</dbReference>
<evidence type="ECO:0000256" key="13">
    <source>
        <dbReference type="SAM" id="Phobius"/>
    </source>
</evidence>
<dbReference type="InterPro" id="IPR052168">
    <property type="entry name" value="Cytochrome_b561_oxidase"/>
</dbReference>
<dbReference type="Gene3D" id="2.40.128.110">
    <property type="entry name" value="Lipid/polyisoprenoid-binding, YceI-like"/>
    <property type="match status" value="1"/>
</dbReference>
<dbReference type="SMART" id="SM00867">
    <property type="entry name" value="YceI"/>
    <property type="match status" value="1"/>
</dbReference>
<dbReference type="SUPFAM" id="SSF101874">
    <property type="entry name" value="YceI-like"/>
    <property type="match status" value="1"/>
</dbReference>
<evidence type="ECO:0000256" key="9">
    <source>
        <dbReference type="ARBA" id="ARBA00022989"/>
    </source>
</evidence>
<keyword evidence="9 13" id="KW-1133">Transmembrane helix</keyword>
<dbReference type="GO" id="GO:0022904">
    <property type="term" value="P:respiratory electron transport chain"/>
    <property type="evidence" value="ECO:0007669"/>
    <property type="project" value="InterPro"/>
</dbReference>
<dbReference type="Proteomes" id="UP000316030">
    <property type="component" value="Unassembled WGS sequence"/>
</dbReference>
<sequence length="401" mass="42601">MSLHNTSLSYGPVARGLHWATAVLIVLMIPLGFAAETLADSANAPGATPSDAAIARVIFLFSLHKTLGVLVFFLALSRLIWMILQPKPAPLHPDRRTETFLAETVHFALYGALVLVPLSGWLHHAAATGFAPIWWPFGQSLPFVPKDAALSHVFSALHGLSVWVLIGALALHIAGALKHHLIDKDTTLSRMTRGTSGGIAHTNAPTLPLVAAIALWALVPVGAFSAGLFATGTDKTPELAQVVSDWQVHDGTLGIAITQMGNRVEGTFSDWTAQISFADDPSTEKNGSVDVTISIPSLTLGSVTDQAMGPDYFDASTHPTARFTADILRSADGFIAKGTLTIKDHSLPLTLPFTLVQDGQTATAEGQTQTDRRDYGMGQSVTAEGTLGFTVDILFKLTATR</sequence>
<evidence type="ECO:0000256" key="6">
    <source>
        <dbReference type="ARBA" id="ARBA00022692"/>
    </source>
</evidence>
<evidence type="ECO:0000256" key="7">
    <source>
        <dbReference type="ARBA" id="ARBA00022723"/>
    </source>
</evidence>
<evidence type="ECO:0000313" key="16">
    <source>
        <dbReference type="Proteomes" id="UP000316030"/>
    </source>
</evidence>
<dbReference type="Pfam" id="PF01292">
    <property type="entry name" value="Ni_hydr_CYTB"/>
    <property type="match status" value="1"/>
</dbReference>
<feature type="transmembrane region" description="Helical" evidence="13">
    <location>
        <begin position="105"/>
        <end position="135"/>
    </location>
</feature>
<keyword evidence="16" id="KW-1185">Reference proteome</keyword>
<proteinExistence type="inferred from homology"/>
<keyword evidence="5" id="KW-0349">Heme</keyword>
<evidence type="ECO:0000256" key="4">
    <source>
        <dbReference type="ARBA" id="ARBA00022475"/>
    </source>
</evidence>
<organism evidence="15 16">
    <name type="scientific">Thalassovita litoralis</name>
    <dbReference type="NCBI Taxonomy" id="1010611"/>
    <lineage>
        <taxon>Bacteria</taxon>
        <taxon>Pseudomonadati</taxon>
        <taxon>Pseudomonadota</taxon>
        <taxon>Alphaproteobacteria</taxon>
        <taxon>Rhodobacterales</taxon>
        <taxon>Roseobacteraceae</taxon>
        <taxon>Thalassovita</taxon>
    </lineage>
</organism>
<gene>
    <name evidence="15" type="ORF">SAMN06265173_11715</name>
</gene>
<dbReference type="Pfam" id="PF04264">
    <property type="entry name" value="YceI"/>
    <property type="match status" value="1"/>
</dbReference>
<dbReference type="PANTHER" id="PTHR30529">
    <property type="entry name" value="CYTOCHROME B561"/>
    <property type="match status" value="1"/>
</dbReference>
<evidence type="ECO:0000256" key="10">
    <source>
        <dbReference type="ARBA" id="ARBA00023004"/>
    </source>
</evidence>
<keyword evidence="8" id="KW-0249">Electron transport</keyword>
<protein>
    <submittedName>
        <fullName evidence="15">Cytochrome b561</fullName>
    </submittedName>
</protein>
<comment type="cofactor">
    <cofactor evidence="1">
        <name>heme b</name>
        <dbReference type="ChEBI" id="CHEBI:60344"/>
    </cofactor>
</comment>
<dbReference type="RefSeq" id="WP_142493885.1">
    <property type="nucleotide sequence ID" value="NZ_FXTO01000017.1"/>
</dbReference>
<keyword evidence="10" id="KW-0408">Iron</keyword>
<dbReference type="GO" id="GO:0005886">
    <property type="term" value="C:plasma membrane"/>
    <property type="evidence" value="ECO:0007669"/>
    <property type="project" value="UniProtKB-SubCell"/>
</dbReference>
<feature type="transmembrane region" description="Helical" evidence="13">
    <location>
        <begin position="198"/>
        <end position="219"/>
    </location>
</feature>
<dbReference type="GO" id="GO:0020037">
    <property type="term" value="F:heme binding"/>
    <property type="evidence" value="ECO:0007669"/>
    <property type="project" value="TreeGrafter"/>
</dbReference>
<evidence type="ECO:0000256" key="12">
    <source>
        <dbReference type="ARBA" id="ARBA00037975"/>
    </source>
</evidence>
<accession>A0A521EJL6</accession>
<evidence type="ECO:0000256" key="2">
    <source>
        <dbReference type="ARBA" id="ARBA00004651"/>
    </source>
</evidence>
<dbReference type="InterPro" id="IPR036761">
    <property type="entry name" value="TTHA0802/YceI-like_sf"/>
</dbReference>
<keyword evidence="3" id="KW-0813">Transport</keyword>
<evidence type="ECO:0000256" key="3">
    <source>
        <dbReference type="ARBA" id="ARBA00022448"/>
    </source>
</evidence>
<dbReference type="InterPro" id="IPR011577">
    <property type="entry name" value="Cyt_b561_bac/Ni-Hgenase"/>
</dbReference>
<dbReference type="PANTHER" id="PTHR30529:SF1">
    <property type="entry name" value="CYTOCHROME B561 HOMOLOG 2"/>
    <property type="match status" value="1"/>
</dbReference>
<comment type="similarity">
    <text evidence="12">Belongs to the cytochrome b561 family.</text>
</comment>
<dbReference type="Gene3D" id="1.20.950.20">
    <property type="entry name" value="Transmembrane di-heme cytochromes, Chain C"/>
    <property type="match status" value="1"/>
</dbReference>
<feature type="domain" description="Lipid/polyisoprenoid-binding YceI-like" evidence="14">
    <location>
        <begin position="245"/>
        <end position="400"/>
    </location>
</feature>
<feature type="transmembrane region" description="Helical" evidence="13">
    <location>
        <begin position="155"/>
        <end position="177"/>
    </location>
</feature>
<dbReference type="SUPFAM" id="SSF81342">
    <property type="entry name" value="Transmembrane di-heme cytochromes"/>
    <property type="match status" value="1"/>
</dbReference>
<keyword evidence="7" id="KW-0479">Metal-binding</keyword>
<evidence type="ECO:0000313" key="15">
    <source>
        <dbReference type="EMBL" id="SMO84119.1"/>
    </source>
</evidence>
<dbReference type="InterPro" id="IPR016174">
    <property type="entry name" value="Di-haem_cyt_TM"/>
</dbReference>
<dbReference type="AlphaFoldDB" id="A0A521EJL6"/>
<evidence type="ECO:0000256" key="1">
    <source>
        <dbReference type="ARBA" id="ARBA00001970"/>
    </source>
</evidence>
<evidence type="ECO:0000259" key="14">
    <source>
        <dbReference type="SMART" id="SM00867"/>
    </source>
</evidence>
<dbReference type="EMBL" id="FXTO01000017">
    <property type="protein sequence ID" value="SMO84119.1"/>
    <property type="molecule type" value="Genomic_DNA"/>
</dbReference>
<keyword evidence="4" id="KW-1003">Cell membrane</keyword>
<reference evidence="15 16" key="1">
    <citation type="submission" date="2017-05" db="EMBL/GenBank/DDBJ databases">
        <authorList>
            <person name="Varghese N."/>
            <person name="Submissions S."/>
        </authorList>
    </citation>
    <scope>NUCLEOTIDE SEQUENCE [LARGE SCALE GENOMIC DNA]</scope>
    <source>
        <strain evidence="15 16">DSM 29506</strain>
    </source>
</reference>
<evidence type="ECO:0000256" key="8">
    <source>
        <dbReference type="ARBA" id="ARBA00022982"/>
    </source>
</evidence>